<evidence type="ECO:0000313" key="2">
    <source>
        <dbReference type="EMBL" id="RAG86624.1"/>
    </source>
</evidence>
<evidence type="ECO:0000256" key="1">
    <source>
        <dbReference type="SAM" id="Phobius"/>
    </source>
</evidence>
<feature type="transmembrane region" description="Helical" evidence="1">
    <location>
        <begin position="20"/>
        <end position="41"/>
    </location>
</feature>
<comment type="caution">
    <text evidence="2">The sequence shown here is derived from an EMBL/GenBank/DDBJ whole genome shotgun (WGS) entry which is preliminary data.</text>
</comment>
<protein>
    <submittedName>
        <fullName evidence="2">Uncharacterized protein</fullName>
    </submittedName>
</protein>
<dbReference type="Proteomes" id="UP000248889">
    <property type="component" value="Unassembled WGS sequence"/>
</dbReference>
<proteinExistence type="predicted"/>
<keyword evidence="1" id="KW-0812">Transmembrane</keyword>
<feature type="transmembrane region" description="Helical" evidence="1">
    <location>
        <begin position="161"/>
        <end position="186"/>
    </location>
</feature>
<feature type="transmembrane region" description="Helical" evidence="1">
    <location>
        <begin position="116"/>
        <end position="140"/>
    </location>
</feature>
<sequence>MAMSHTEQAIGRPLSPAVRYAMVVPLTLGAAYAALLLTLASSSTDVVFAWTMSPVSATLIGAGYAGSCAMLWLCGARAKAWTHARVTVLSSSLFMLLMLAALLLDHGTLHLRGGEVFAVLAAFGWFGVHLVAPLIGAAGLGAQLVATKGGEPERPPVMPWWIALPTACSGLFLAVAGLLLFVAPAWPARHWPWTVGQLDVRVLAAFALTFGLAMLGTVRERALRRVTHGMVAMVVAGLLGLVGLLRYADQVRWGSVGAWGVVAVLMLLLGMGLAGLGLAAALPDALPPTPHAPSATPTTGAGNPA</sequence>
<feature type="transmembrane region" description="Helical" evidence="1">
    <location>
        <begin position="198"/>
        <end position="218"/>
    </location>
</feature>
<feature type="transmembrane region" description="Helical" evidence="1">
    <location>
        <begin position="47"/>
        <end position="74"/>
    </location>
</feature>
<organism evidence="2 3">
    <name type="scientific">Streptacidiphilus pinicola</name>
    <dbReference type="NCBI Taxonomy" id="2219663"/>
    <lineage>
        <taxon>Bacteria</taxon>
        <taxon>Bacillati</taxon>
        <taxon>Actinomycetota</taxon>
        <taxon>Actinomycetes</taxon>
        <taxon>Kitasatosporales</taxon>
        <taxon>Streptomycetaceae</taxon>
        <taxon>Streptacidiphilus</taxon>
    </lineage>
</organism>
<name>A0A2X0IN88_9ACTN</name>
<feature type="transmembrane region" description="Helical" evidence="1">
    <location>
        <begin position="260"/>
        <end position="282"/>
    </location>
</feature>
<feature type="transmembrane region" description="Helical" evidence="1">
    <location>
        <begin position="86"/>
        <end position="104"/>
    </location>
</feature>
<accession>A0A2X0IN88</accession>
<feature type="transmembrane region" description="Helical" evidence="1">
    <location>
        <begin position="230"/>
        <end position="248"/>
    </location>
</feature>
<evidence type="ECO:0000313" key="3">
    <source>
        <dbReference type="Proteomes" id="UP000248889"/>
    </source>
</evidence>
<dbReference type="AlphaFoldDB" id="A0A2X0IN88"/>
<gene>
    <name evidence="2" type="ORF">DN069_05600</name>
</gene>
<keyword evidence="1" id="KW-0472">Membrane</keyword>
<reference evidence="2 3" key="1">
    <citation type="submission" date="2018-06" db="EMBL/GenBank/DDBJ databases">
        <title>Streptacidiphilus pinicola sp. nov., isolated from pine grove soil.</title>
        <authorList>
            <person name="Roh S.G."/>
            <person name="Park S."/>
            <person name="Kim M.-K."/>
            <person name="Yun B.-R."/>
            <person name="Park J."/>
            <person name="Kim M.J."/>
            <person name="Kim Y.S."/>
            <person name="Kim S.B."/>
        </authorList>
    </citation>
    <scope>NUCLEOTIDE SEQUENCE [LARGE SCALE GENOMIC DNA]</scope>
    <source>
        <strain evidence="2 3">MMS16-CNU450</strain>
    </source>
</reference>
<keyword evidence="1" id="KW-1133">Transmembrane helix</keyword>
<keyword evidence="3" id="KW-1185">Reference proteome</keyword>
<dbReference type="EMBL" id="QKYN01000023">
    <property type="protein sequence ID" value="RAG86624.1"/>
    <property type="molecule type" value="Genomic_DNA"/>
</dbReference>